<dbReference type="InterPro" id="IPR024751">
    <property type="entry name" value="VESA1"/>
</dbReference>
<sequence>NTSMCIGGEALPSSLSVPRTLRSVLTGSLEPLRGIRVCYMYYTDVFVGTNKDIVKLKSALKAELPSFNSNELNQLVHGLCLFMGYPSCLCKPKKSVKESLKKISGELKEELKNYKCLSKPSLNCDSCSTSVVCKCCVLDCILKVQKCRCVQDSSKNCSCSNDDGTKRCCKDLLEKLKASLSLLNLKADMEICKCPENCCDKGECTKGSSNCSVCKTLQASKDYTVTGLGLLRPSPIRLAGKLEKFFGDKASKGSSGCTCKCNGSTPDKSCCCLACDSGKCFESCTAKCGSQGCSSQHTPQGCPCKTFCSKIDNIKIAADSDVMKCCESGAKCHCQVDSTCTASSGQKCCDTKKKVKCMIRRLVSYFNGLKFDTSSDKFFKSCCELLCVKKTCEFLWKFYGKRTATVCSECKKGTQGKFCKGSSCCNGTITKCIDPKCCKDCEVCNAVKFSRALEELRFAGPCGQDLYRVLDDIFHCCGALHGILKDYEERIKKEQEKCSQCCKPGQSSPCDCCKPGPSPCPACTSLLQDSKLMSILRHGYSSAYSEASWASLTSSTSGSKCCSLPSCPKCQTCSSPSSCDPKDCCEKCPKRLCAKIFLGMVPCLYYGLKFLKERCKGEWKDLLISNQDYSPGRFLVGMGFDLGKLDENKKGSEIFTLLSSLINDSDGPLQSLYDVSKNYFTSRFTSLVPSSDSDSQPKTVRDILLWLSGLPFTSGFHDLVSRCKDLCSPFGNSFHPDAFCYYIYTCCFLLPASFISVIETSESAQKVFTSAEWKTFSYPSDPSELFETFCDFVRKIFVALQFLCIQCRLPGPQAGWKYCYFGKDCKVEPLDSGSASGSSGSLSTSGSSSSSGCTSCKYSGAYLCTGKPYGTDDAHDHCAKKAGQTCVGFGSSVSKGCSGSNHQSGSKTCPTPCPHPLMRFLVDGSSDSKSNSLFQPPEGFPPMGFLKENFPSPGKKGFNLYNDIKVFCESGFYPLTRLLQFSLCIFRNPPDTLGELFGFFM</sequence>
<proteinExistence type="predicted"/>
<comment type="caution">
    <text evidence="1">The sequence shown here is derived from an EMBL/GenBank/DDBJ whole genome shotgun (WGS) entry which is preliminary data.</text>
</comment>
<gene>
    <name evidence="1" type="ORF">X943_001153</name>
</gene>
<reference evidence="1" key="1">
    <citation type="journal article" date="2014" name="Nucleic Acids Res.">
        <title>The evolutionary dynamics of variant antigen genes in Babesia reveal a history of genomic innovation underlying host-parasite interaction.</title>
        <authorList>
            <person name="Jackson A.P."/>
            <person name="Otto T.D."/>
            <person name="Darby A."/>
            <person name="Ramaprasad A."/>
            <person name="Xia D."/>
            <person name="Echaide I.E."/>
            <person name="Farber M."/>
            <person name="Gahlot S."/>
            <person name="Gamble J."/>
            <person name="Gupta D."/>
            <person name="Gupta Y."/>
            <person name="Jackson L."/>
            <person name="Malandrin L."/>
            <person name="Malas T.B."/>
            <person name="Moussa E."/>
            <person name="Nair M."/>
            <person name="Reid A.J."/>
            <person name="Sanders M."/>
            <person name="Sharma J."/>
            <person name="Tracey A."/>
            <person name="Quail M.A."/>
            <person name="Weir W."/>
            <person name="Wastling J.M."/>
            <person name="Hall N."/>
            <person name="Willadsen P."/>
            <person name="Lingelbach K."/>
            <person name="Shiels B."/>
            <person name="Tait A."/>
            <person name="Berriman M."/>
            <person name="Allred D.R."/>
            <person name="Pain A."/>
        </authorList>
    </citation>
    <scope>NUCLEOTIDE SEQUENCE</scope>
    <source>
        <strain evidence="1">1802A</strain>
    </source>
</reference>
<dbReference type="Proteomes" id="UP001195914">
    <property type="component" value="Unassembled WGS sequence"/>
</dbReference>
<dbReference type="EMBL" id="JAHBMH010000074">
    <property type="protein sequence ID" value="KAK1932198.1"/>
    <property type="molecule type" value="Genomic_DNA"/>
</dbReference>
<feature type="non-terminal residue" evidence="1">
    <location>
        <position position="1"/>
    </location>
</feature>
<accession>A0AAD9LD31</accession>
<name>A0AAD9LD31_BABDI</name>
<dbReference type="AlphaFoldDB" id="A0AAD9LD31"/>
<feature type="non-terminal residue" evidence="1">
    <location>
        <position position="1001"/>
    </location>
</feature>
<keyword evidence="2" id="KW-1185">Reference proteome</keyword>
<dbReference type="Pfam" id="PF12785">
    <property type="entry name" value="VESA1_N"/>
    <property type="match status" value="1"/>
</dbReference>
<reference evidence="1" key="2">
    <citation type="submission" date="2021-05" db="EMBL/GenBank/DDBJ databases">
        <authorList>
            <person name="Pain A."/>
        </authorList>
    </citation>
    <scope>NUCLEOTIDE SEQUENCE</scope>
    <source>
        <strain evidence="1">1802A</strain>
    </source>
</reference>
<protein>
    <submittedName>
        <fullName evidence="1">Uncharacterized protein</fullName>
    </submittedName>
</protein>
<evidence type="ECO:0000313" key="2">
    <source>
        <dbReference type="Proteomes" id="UP001195914"/>
    </source>
</evidence>
<organism evidence="1 2">
    <name type="scientific">Babesia divergens</name>
    <dbReference type="NCBI Taxonomy" id="32595"/>
    <lineage>
        <taxon>Eukaryota</taxon>
        <taxon>Sar</taxon>
        <taxon>Alveolata</taxon>
        <taxon>Apicomplexa</taxon>
        <taxon>Aconoidasida</taxon>
        <taxon>Piroplasmida</taxon>
        <taxon>Babesiidae</taxon>
        <taxon>Babesia</taxon>
    </lineage>
</organism>
<evidence type="ECO:0000313" key="1">
    <source>
        <dbReference type="EMBL" id="KAK1932198.1"/>
    </source>
</evidence>